<proteinExistence type="predicted"/>
<accession>A0AAV2E8V6</accession>
<evidence type="ECO:0000313" key="1">
    <source>
        <dbReference type="EMBL" id="CAL1382254.1"/>
    </source>
</evidence>
<sequence>MLEVLKEEINMNANRSRNVKIVAMIEKACGSKEKRRPHVAVVVKHFLLVALGSLLAPTSSRIYKLDYAGYLAGRVENIRTECSWDIHFLMLHLLDFLIVRGLATNTIPSWSYWFEPRVDKFYKTDWWEEIDLETIETEELKALQSLSEKAMDKWDSRRESV</sequence>
<dbReference type="Proteomes" id="UP001497516">
    <property type="component" value="Chromosome 4"/>
</dbReference>
<dbReference type="AlphaFoldDB" id="A0AAV2E8V6"/>
<reference evidence="1 2" key="1">
    <citation type="submission" date="2024-04" db="EMBL/GenBank/DDBJ databases">
        <authorList>
            <person name="Fracassetti M."/>
        </authorList>
    </citation>
    <scope>NUCLEOTIDE SEQUENCE [LARGE SCALE GENOMIC DNA]</scope>
</reference>
<keyword evidence="2" id="KW-1185">Reference proteome</keyword>
<protein>
    <submittedName>
        <fullName evidence="1">Uncharacterized protein</fullName>
    </submittedName>
</protein>
<organism evidence="1 2">
    <name type="scientific">Linum trigynum</name>
    <dbReference type="NCBI Taxonomy" id="586398"/>
    <lineage>
        <taxon>Eukaryota</taxon>
        <taxon>Viridiplantae</taxon>
        <taxon>Streptophyta</taxon>
        <taxon>Embryophyta</taxon>
        <taxon>Tracheophyta</taxon>
        <taxon>Spermatophyta</taxon>
        <taxon>Magnoliopsida</taxon>
        <taxon>eudicotyledons</taxon>
        <taxon>Gunneridae</taxon>
        <taxon>Pentapetalae</taxon>
        <taxon>rosids</taxon>
        <taxon>fabids</taxon>
        <taxon>Malpighiales</taxon>
        <taxon>Linaceae</taxon>
        <taxon>Linum</taxon>
    </lineage>
</organism>
<dbReference type="EMBL" id="OZ034817">
    <property type="protein sequence ID" value="CAL1382254.1"/>
    <property type="molecule type" value="Genomic_DNA"/>
</dbReference>
<gene>
    <name evidence="1" type="ORF">LTRI10_LOCUS23587</name>
</gene>
<evidence type="ECO:0000313" key="2">
    <source>
        <dbReference type="Proteomes" id="UP001497516"/>
    </source>
</evidence>
<name>A0AAV2E8V6_9ROSI</name>